<dbReference type="PROSITE" id="PS51819">
    <property type="entry name" value="VOC"/>
    <property type="match status" value="1"/>
</dbReference>
<dbReference type="Proteomes" id="UP000032061">
    <property type="component" value="Unassembled WGS sequence"/>
</dbReference>
<dbReference type="EMBL" id="MUGX01000030">
    <property type="protein sequence ID" value="OXA84509.1"/>
    <property type="molecule type" value="Genomic_DNA"/>
</dbReference>
<name>A0A0D0EZM9_9FLAO</name>
<protein>
    <submittedName>
        <fullName evidence="2">Glyoxalase</fullName>
    </submittedName>
</protein>
<evidence type="ECO:0000313" key="2">
    <source>
        <dbReference type="EMBL" id="KIO54488.1"/>
    </source>
</evidence>
<evidence type="ECO:0000313" key="3">
    <source>
        <dbReference type="EMBL" id="OXA84509.1"/>
    </source>
</evidence>
<evidence type="ECO:0000313" key="5">
    <source>
        <dbReference type="Proteomes" id="UP000198302"/>
    </source>
</evidence>
<accession>A0A0D0EZM9</accession>
<dbReference type="SUPFAM" id="SSF54593">
    <property type="entry name" value="Glyoxalase/Bleomycin resistance protein/Dihydroxybiphenyl dioxygenase"/>
    <property type="match status" value="1"/>
</dbReference>
<dbReference type="InterPro" id="IPR037523">
    <property type="entry name" value="VOC_core"/>
</dbReference>
<dbReference type="EMBL" id="JPRK01000002">
    <property type="protein sequence ID" value="KIO54488.1"/>
    <property type="molecule type" value="Genomic_DNA"/>
</dbReference>
<keyword evidence="5" id="KW-1185">Reference proteome</keyword>
<reference evidence="3 5" key="2">
    <citation type="submission" date="2016-11" db="EMBL/GenBank/DDBJ databases">
        <title>Whole genomes of Flavobacteriaceae.</title>
        <authorList>
            <person name="Stine C."/>
            <person name="Li C."/>
            <person name="Tadesse D."/>
        </authorList>
    </citation>
    <scope>NUCLEOTIDE SEQUENCE [LARGE SCALE GENOMIC DNA]</scope>
    <source>
        <strain evidence="3 5">ATCC 51468</strain>
    </source>
</reference>
<dbReference type="CDD" id="cd06587">
    <property type="entry name" value="VOC"/>
    <property type="match status" value="1"/>
</dbReference>
<dbReference type="Gene3D" id="3.10.180.10">
    <property type="entry name" value="2,3-Dihydroxybiphenyl 1,2-Dioxygenase, domain 1"/>
    <property type="match status" value="1"/>
</dbReference>
<dbReference type="OrthoDB" id="9795618at2"/>
<dbReference type="Pfam" id="PF13669">
    <property type="entry name" value="Glyoxalase_4"/>
    <property type="match status" value="1"/>
</dbReference>
<proteinExistence type="predicted"/>
<sequence length="150" mass="17139">MIMNNNIKGFHHFAVKAQNVDETIEFYRTLNFEIAHSWSLPQFNLEKCIMMKNKAFDCYIEICDNNADFPTQGRKRIPGDPYIENALLHICFTVEDAEKAFNEAVKNGAKPLSVKETLELENLGKKVKVSNSLVYGLNGEVIEFLETVSF</sequence>
<reference evidence="2 4" key="1">
    <citation type="submission" date="2015-01" db="EMBL/GenBank/DDBJ databases">
        <title>Genome of Flavobacterium hibernum DSM 12611.</title>
        <authorList>
            <person name="Stropko S.J."/>
            <person name="Pipes S.E."/>
            <person name="Newman J.D."/>
        </authorList>
    </citation>
    <scope>NUCLEOTIDE SEQUENCE [LARGE SCALE GENOMIC DNA]</scope>
    <source>
        <strain evidence="2 4">DSM 12611</strain>
    </source>
</reference>
<evidence type="ECO:0000313" key="4">
    <source>
        <dbReference type="Proteomes" id="UP000032061"/>
    </source>
</evidence>
<dbReference type="AlphaFoldDB" id="A0A0D0EZM9"/>
<gene>
    <name evidence="3" type="ORF">B0A73_19375</name>
    <name evidence="2" type="ORF">IW18_00230</name>
</gene>
<feature type="domain" description="VOC" evidence="1">
    <location>
        <begin position="9"/>
        <end position="147"/>
    </location>
</feature>
<dbReference type="Proteomes" id="UP000198302">
    <property type="component" value="Unassembled WGS sequence"/>
</dbReference>
<evidence type="ECO:0000259" key="1">
    <source>
        <dbReference type="PROSITE" id="PS51819"/>
    </source>
</evidence>
<dbReference type="InterPro" id="IPR029068">
    <property type="entry name" value="Glyas_Bleomycin-R_OHBP_Dase"/>
</dbReference>
<comment type="caution">
    <text evidence="2">The sequence shown here is derived from an EMBL/GenBank/DDBJ whole genome shotgun (WGS) entry which is preliminary data.</text>
</comment>
<dbReference type="STRING" id="37752.IW18_00230"/>
<organism evidence="2 4">
    <name type="scientific">Flavobacterium hibernum</name>
    <dbReference type="NCBI Taxonomy" id="37752"/>
    <lineage>
        <taxon>Bacteria</taxon>
        <taxon>Pseudomonadati</taxon>
        <taxon>Bacteroidota</taxon>
        <taxon>Flavobacteriia</taxon>
        <taxon>Flavobacteriales</taxon>
        <taxon>Flavobacteriaceae</taxon>
        <taxon>Flavobacterium</taxon>
    </lineage>
</organism>